<reference evidence="3 4" key="1">
    <citation type="journal article" date="2018" name="Nat. Ecol. Evol.">
        <title>Shark genomes provide insights into elasmobranch evolution and the origin of vertebrates.</title>
        <authorList>
            <person name="Hara Y"/>
            <person name="Yamaguchi K"/>
            <person name="Onimaru K"/>
            <person name="Kadota M"/>
            <person name="Koyanagi M"/>
            <person name="Keeley SD"/>
            <person name="Tatsumi K"/>
            <person name="Tanaka K"/>
            <person name="Motone F"/>
            <person name="Kageyama Y"/>
            <person name="Nozu R"/>
            <person name="Adachi N"/>
            <person name="Nishimura O"/>
            <person name="Nakagawa R"/>
            <person name="Tanegashima C"/>
            <person name="Kiyatake I"/>
            <person name="Matsumoto R"/>
            <person name="Murakumo K"/>
            <person name="Nishida K"/>
            <person name="Terakita A"/>
            <person name="Kuratani S"/>
            <person name="Sato K"/>
            <person name="Hyodo S Kuraku.S."/>
        </authorList>
    </citation>
    <scope>NUCLEOTIDE SEQUENCE [LARGE SCALE GENOMIC DNA]</scope>
</reference>
<proteinExistence type="predicted"/>
<sequence>MAHHNMEKYLNIDEDQILQQLSEHELNQLDDELSEMDPE</sequence>
<dbReference type="AlphaFoldDB" id="A0A401TYT0"/>
<evidence type="ECO:0000256" key="2">
    <source>
        <dbReference type="ARBA" id="ARBA00022490"/>
    </source>
</evidence>
<comment type="caution">
    <text evidence="3">The sequence shown here is derived from an EMBL/GenBank/DDBJ whole genome shotgun (WGS) entry which is preliminary data.</text>
</comment>
<keyword evidence="4" id="KW-1185">Reference proteome</keyword>
<dbReference type="Proteomes" id="UP000287033">
    <property type="component" value="Unassembled WGS sequence"/>
</dbReference>
<dbReference type="InterPro" id="IPR004934">
    <property type="entry name" value="TMOD"/>
</dbReference>
<name>A0A401TYT0_CHIPU</name>
<comment type="subcellular location">
    <subcellularLocation>
        <location evidence="1">Cytoplasm</location>
    </subcellularLocation>
</comment>
<dbReference type="Pfam" id="PF03250">
    <property type="entry name" value="Tropomodulin"/>
    <property type="match status" value="1"/>
</dbReference>
<protein>
    <submittedName>
        <fullName evidence="3">Uncharacterized protein</fullName>
    </submittedName>
</protein>
<accession>A0A401TYT0</accession>
<dbReference type="EMBL" id="BEZZ01225501">
    <property type="protein sequence ID" value="GCC47793.1"/>
    <property type="molecule type" value="Genomic_DNA"/>
</dbReference>
<keyword evidence="2" id="KW-0963">Cytoplasm</keyword>
<dbReference type="GO" id="GO:0005523">
    <property type="term" value="F:tropomyosin binding"/>
    <property type="evidence" value="ECO:0007669"/>
    <property type="project" value="InterPro"/>
</dbReference>
<dbReference type="GO" id="GO:0051694">
    <property type="term" value="P:pointed-end actin filament capping"/>
    <property type="evidence" value="ECO:0007669"/>
    <property type="project" value="InterPro"/>
</dbReference>
<evidence type="ECO:0000256" key="1">
    <source>
        <dbReference type="ARBA" id="ARBA00004496"/>
    </source>
</evidence>
<evidence type="ECO:0000313" key="3">
    <source>
        <dbReference type="EMBL" id="GCC47793.1"/>
    </source>
</evidence>
<dbReference type="OrthoDB" id="2163268at2759"/>
<gene>
    <name evidence="3" type="ORF">chiPu_0032019</name>
</gene>
<organism evidence="3 4">
    <name type="scientific">Chiloscyllium punctatum</name>
    <name type="common">Brownbanded bambooshark</name>
    <name type="synonym">Hemiscyllium punctatum</name>
    <dbReference type="NCBI Taxonomy" id="137246"/>
    <lineage>
        <taxon>Eukaryota</taxon>
        <taxon>Metazoa</taxon>
        <taxon>Chordata</taxon>
        <taxon>Craniata</taxon>
        <taxon>Vertebrata</taxon>
        <taxon>Chondrichthyes</taxon>
        <taxon>Elasmobranchii</taxon>
        <taxon>Galeomorphii</taxon>
        <taxon>Galeoidea</taxon>
        <taxon>Orectolobiformes</taxon>
        <taxon>Hemiscylliidae</taxon>
        <taxon>Chiloscyllium</taxon>
    </lineage>
</organism>
<dbReference type="GO" id="GO:0005737">
    <property type="term" value="C:cytoplasm"/>
    <property type="evidence" value="ECO:0007669"/>
    <property type="project" value="UniProtKB-SubCell"/>
</dbReference>
<feature type="non-terminal residue" evidence="3">
    <location>
        <position position="39"/>
    </location>
</feature>
<evidence type="ECO:0000313" key="4">
    <source>
        <dbReference type="Proteomes" id="UP000287033"/>
    </source>
</evidence>